<proteinExistence type="predicted"/>
<reference evidence="1" key="1">
    <citation type="submission" date="2018-11" db="EMBL/GenBank/DDBJ databases">
        <authorList>
            <person name="Grassa J C."/>
        </authorList>
    </citation>
    <scope>NUCLEOTIDE SEQUENCE [LARGE SCALE GENOMIC DNA]</scope>
</reference>
<dbReference type="Gramene" id="evm.model.04.902">
    <property type="protein sequence ID" value="cds.evm.model.04.902"/>
    <property type="gene ID" value="evm.TU.04.902"/>
</dbReference>
<evidence type="ECO:0000313" key="2">
    <source>
        <dbReference type="Proteomes" id="UP000596661"/>
    </source>
</evidence>
<dbReference type="EnsemblPlants" id="evm.model.04.902">
    <property type="protein sequence ID" value="cds.evm.model.04.902"/>
    <property type="gene ID" value="evm.TU.04.902"/>
</dbReference>
<reference evidence="1" key="2">
    <citation type="submission" date="2021-03" db="UniProtKB">
        <authorList>
            <consortium name="EnsemblPlants"/>
        </authorList>
    </citation>
    <scope>IDENTIFICATION</scope>
</reference>
<dbReference type="AlphaFoldDB" id="A0A803PJ63"/>
<keyword evidence="2" id="KW-1185">Reference proteome</keyword>
<dbReference type="Proteomes" id="UP000596661">
    <property type="component" value="Chromosome 4"/>
</dbReference>
<protein>
    <submittedName>
        <fullName evidence="1">Uncharacterized protein</fullName>
    </submittedName>
</protein>
<name>A0A803PJ63_CANSA</name>
<dbReference type="EMBL" id="UZAU01000369">
    <property type="status" value="NOT_ANNOTATED_CDS"/>
    <property type="molecule type" value="Genomic_DNA"/>
</dbReference>
<evidence type="ECO:0000313" key="1">
    <source>
        <dbReference type="EnsemblPlants" id="cds.evm.model.04.902"/>
    </source>
</evidence>
<organism evidence="1 2">
    <name type="scientific">Cannabis sativa</name>
    <name type="common">Hemp</name>
    <name type="synonym">Marijuana</name>
    <dbReference type="NCBI Taxonomy" id="3483"/>
    <lineage>
        <taxon>Eukaryota</taxon>
        <taxon>Viridiplantae</taxon>
        <taxon>Streptophyta</taxon>
        <taxon>Embryophyta</taxon>
        <taxon>Tracheophyta</taxon>
        <taxon>Spermatophyta</taxon>
        <taxon>Magnoliopsida</taxon>
        <taxon>eudicotyledons</taxon>
        <taxon>Gunneridae</taxon>
        <taxon>Pentapetalae</taxon>
        <taxon>rosids</taxon>
        <taxon>fabids</taxon>
        <taxon>Rosales</taxon>
        <taxon>Cannabaceae</taxon>
        <taxon>Cannabis</taxon>
    </lineage>
</organism>
<accession>A0A803PJ63</accession>
<sequence length="135" mass="14719">MIGKCKMKVDHDVITEVTRRVLVILKVTNLKVTQGQDLDIGHTIVECCQVKDKIENLISRGKNVASLGTIELPLILGEPPLSMTQMQEYLVFDISSVYNILMGCPTLIGTGAISLIKHLTLKFSTHSGVGTVKGD</sequence>